<reference evidence="2" key="1">
    <citation type="submission" date="2020-11" db="EMBL/GenBank/DDBJ databases">
        <authorList>
            <person name="Tran Van P."/>
        </authorList>
    </citation>
    <scope>NUCLEOTIDE SEQUENCE</scope>
</reference>
<dbReference type="Proteomes" id="UP000678499">
    <property type="component" value="Unassembled WGS sequence"/>
</dbReference>
<dbReference type="EMBL" id="CAJPEX010003673">
    <property type="protein sequence ID" value="CAG0922423.1"/>
    <property type="molecule type" value="Genomic_DNA"/>
</dbReference>
<gene>
    <name evidence="2" type="ORF">NMOB1V02_LOCUS9900</name>
</gene>
<protein>
    <submittedName>
        <fullName evidence="2">Uncharacterized protein</fullName>
    </submittedName>
</protein>
<evidence type="ECO:0000313" key="2">
    <source>
        <dbReference type="EMBL" id="CAD7282271.1"/>
    </source>
</evidence>
<proteinExistence type="predicted"/>
<evidence type="ECO:0000313" key="3">
    <source>
        <dbReference type="Proteomes" id="UP000678499"/>
    </source>
</evidence>
<feature type="compositionally biased region" description="Basic residues" evidence="1">
    <location>
        <begin position="135"/>
        <end position="145"/>
    </location>
</feature>
<name>A0A7R9BXE5_9CRUS</name>
<dbReference type="AlphaFoldDB" id="A0A7R9BXE5"/>
<feature type="region of interest" description="Disordered" evidence="1">
    <location>
        <begin position="20"/>
        <end position="145"/>
    </location>
</feature>
<sequence>MVHEELPRWMELIMSPFLSSREPNASLPNMHYSGQAEGVPRNCLSKNSSKTTHRSISQPLTRRHGSGDSEASAKSSVEEKRPRSSTHVRRDSMNHKDSKKKRHDHHHADEEKLRRHSKGRKLEGRSSCPGCTSQRVRRRSSSRRH</sequence>
<accession>A0A7R9BXE5</accession>
<evidence type="ECO:0000256" key="1">
    <source>
        <dbReference type="SAM" id="MobiDB-lite"/>
    </source>
</evidence>
<dbReference type="EMBL" id="OA885710">
    <property type="protein sequence ID" value="CAD7282271.1"/>
    <property type="molecule type" value="Genomic_DNA"/>
</dbReference>
<feature type="compositionally biased region" description="Polar residues" evidence="1">
    <location>
        <begin position="44"/>
        <end position="60"/>
    </location>
</feature>
<keyword evidence="3" id="KW-1185">Reference proteome</keyword>
<organism evidence="2">
    <name type="scientific">Notodromas monacha</name>
    <dbReference type="NCBI Taxonomy" id="399045"/>
    <lineage>
        <taxon>Eukaryota</taxon>
        <taxon>Metazoa</taxon>
        <taxon>Ecdysozoa</taxon>
        <taxon>Arthropoda</taxon>
        <taxon>Crustacea</taxon>
        <taxon>Oligostraca</taxon>
        <taxon>Ostracoda</taxon>
        <taxon>Podocopa</taxon>
        <taxon>Podocopida</taxon>
        <taxon>Cypridocopina</taxon>
        <taxon>Cypridoidea</taxon>
        <taxon>Cyprididae</taxon>
        <taxon>Notodromas</taxon>
    </lineage>
</organism>
<feature type="compositionally biased region" description="Basic and acidic residues" evidence="1">
    <location>
        <begin position="76"/>
        <end position="96"/>
    </location>
</feature>